<organism evidence="2 3">
    <name type="scientific">Sporolactobacillus nakayamae</name>
    <dbReference type="NCBI Taxonomy" id="269670"/>
    <lineage>
        <taxon>Bacteria</taxon>
        <taxon>Bacillati</taxon>
        <taxon>Bacillota</taxon>
        <taxon>Bacilli</taxon>
        <taxon>Bacillales</taxon>
        <taxon>Sporolactobacillaceae</taxon>
        <taxon>Sporolactobacillus</taxon>
    </lineage>
</organism>
<dbReference type="EMBL" id="FOOY01000009">
    <property type="protein sequence ID" value="SFG38907.1"/>
    <property type="molecule type" value="Genomic_DNA"/>
</dbReference>
<dbReference type="OrthoDB" id="1655540at2"/>
<keyword evidence="2" id="KW-0167">Capsid protein</keyword>
<dbReference type="AlphaFoldDB" id="A0A1I2RJV9"/>
<dbReference type="Proteomes" id="UP000198752">
    <property type="component" value="Unassembled WGS sequence"/>
</dbReference>
<dbReference type="Pfam" id="PF14071">
    <property type="entry name" value="YlbD_coat"/>
    <property type="match status" value="1"/>
</dbReference>
<dbReference type="InterPro" id="IPR025953">
    <property type="entry name" value="YlbD_coat"/>
</dbReference>
<dbReference type="STRING" id="269670.SAMN02982927_01570"/>
<protein>
    <submittedName>
        <fullName evidence="2">Putative coat protein</fullName>
    </submittedName>
</protein>
<reference evidence="3" key="1">
    <citation type="submission" date="2016-10" db="EMBL/GenBank/DDBJ databases">
        <authorList>
            <person name="Varghese N."/>
            <person name="Submissions S."/>
        </authorList>
    </citation>
    <scope>NUCLEOTIDE SEQUENCE [LARGE SCALE GENOMIC DNA]</scope>
    <source>
        <strain evidence="3">ATCC 700379</strain>
    </source>
</reference>
<evidence type="ECO:0000313" key="3">
    <source>
        <dbReference type="Proteomes" id="UP000198752"/>
    </source>
</evidence>
<keyword evidence="3" id="KW-1185">Reference proteome</keyword>
<name>A0A1I2RJV9_9BACL</name>
<feature type="region of interest" description="Disordered" evidence="1">
    <location>
        <begin position="114"/>
        <end position="152"/>
    </location>
</feature>
<accession>A0A1I2RJV9</accession>
<proteinExistence type="predicted"/>
<sequence>MTEEKTSAAIKRFKVFLRSHPEIVEYVHENGIRWNDVFDDWVIFGESHDVWEKYGIKETNQDTTEKSKKSSSFSFNKVLNVVDNIDTKQWQERLETISGALTGIQSFIGQFRQNNDQSTQNNPDTQNRTEQSSPTQPIGGPRNQNPFFFRRD</sequence>
<evidence type="ECO:0000313" key="2">
    <source>
        <dbReference type="EMBL" id="SFG38907.1"/>
    </source>
</evidence>
<dbReference type="RefSeq" id="WP_093671721.1">
    <property type="nucleotide sequence ID" value="NZ_FOOY01000009.1"/>
</dbReference>
<evidence type="ECO:0000256" key="1">
    <source>
        <dbReference type="SAM" id="MobiDB-lite"/>
    </source>
</evidence>
<keyword evidence="2" id="KW-0946">Virion</keyword>
<gene>
    <name evidence="2" type="ORF">SAMN02982927_01570</name>
</gene>
<feature type="compositionally biased region" description="Polar residues" evidence="1">
    <location>
        <begin position="114"/>
        <end position="146"/>
    </location>
</feature>